<reference evidence="1" key="1">
    <citation type="journal article" date="2021" name="PeerJ">
        <title>Extensive microbial diversity within the chicken gut microbiome revealed by metagenomics and culture.</title>
        <authorList>
            <person name="Gilroy R."/>
            <person name="Ravi A."/>
            <person name="Getino M."/>
            <person name="Pursley I."/>
            <person name="Horton D.L."/>
            <person name="Alikhan N.F."/>
            <person name="Baker D."/>
            <person name="Gharbi K."/>
            <person name="Hall N."/>
            <person name="Watson M."/>
            <person name="Adriaenssens E.M."/>
            <person name="Foster-Nyarko E."/>
            <person name="Jarju S."/>
            <person name="Secka A."/>
            <person name="Antonio M."/>
            <person name="Oren A."/>
            <person name="Chaudhuri R.R."/>
            <person name="La Ragione R."/>
            <person name="Hildebrand F."/>
            <person name="Pallen M.J."/>
        </authorList>
    </citation>
    <scope>NUCLEOTIDE SEQUENCE</scope>
    <source>
        <strain evidence="1">ChiGjej2B2-7701</strain>
    </source>
</reference>
<evidence type="ECO:0000313" key="1">
    <source>
        <dbReference type="EMBL" id="HJG30904.1"/>
    </source>
</evidence>
<name>A0A921IQM5_9ACTN</name>
<sequence length="74" mass="8136">MGKTVIKFCKKCSGISPKDLKGAIDKSYWKEGCVHACVKKKDADSGRTFARIDGKLVVCSSKKELIKKMRDAVA</sequence>
<proteinExistence type="predicted"/>
<reference evidence="1" key="2">
    <citation type="submission" date="2021-09" db="EMBL/GenBank/DDBJ databases">
        <authorList>
            <person name="Gilroy R."/>
        </authorList>
    </citation>
    <scope>NUCLEOTIDE SEQUENCE</scope>
    <source>
        <strain evidence="1">ChiGjej2B2-7701</strain>
    </source>
</reference>
<comment type="caution">
    <text evidence="1">The sequence shown here is derived from an EMBL/GenBank/DDBJ whole genome shotgun (WGS) entry which is preliminary data.</text>
</comment>
<organism evidence="1 2">
    <name type="scientific">Collinsella ihumii</name>
    <dbReference type="NCBI Taxonomy" id="1720204"/>
    <lineage>
        <taxon>Bacteria</taxon>
        <taxon>Bacillati</taxon>
        <taxon>Actinomycetota</taxon>
        <taxon>Coriobacteriia</taxon>
        <taxon>Coriobacteriales</taxon>
        <taxon>Coriobacteriaceae</taxon>
        <taxon>Collinsella</taxon>
    </lineage>
</organism>
<dbReference type="Proteomes" id="UP000746751">
    <property type="component" value="Unassembled WGS sequence"/>
</dbReference>
<accession>A0A921IQM5</accession>
<dbReference type="EMBL" id="DYVF01000041">
    <property type="protein sequence ID" value="HJG30904.1"/>
    <property type="molecule type" value="Genomic_DNA"/>
</dbReference>
<dbReference type="AlphaFoldDB" id="A0A921IQM5"/>
<protein>
    <submittedName>
        <fullName evidence="1">Uncharacterized protein</fullName>
    </submittedName>
</protein>
<gene>
    <name evidence="1" type="ORF">K8U80_05865</name>
</gene>
<evidence type="ECO:0000313" key="2">
    <source>
        <dbReference type="Proteomes" id="UP000746751"/>
    </source>
</evidence>